<dbReference type="EMBL" id="MSPX01000014">
    <property type="protein sequence ID" value="OQP85417.1"/>
    <property type="molecule type" value="Genomic_DNA"/>
</dbReference>
<dbReference type="RefSeq" id="WP_075637261.1">
    <property type="nucleotide sequence ID" value="NZ_MKIO01000047.1"/>
</dbReference>
<dbReference type="STRING" id="1672749.BJF92_15025"/>
<reference evidence="1 3" key="1">
    <citation type="submission" date="2016-09" db="EMBL/GenBank/DDBJ databases">
        <title>Rhizobium sp. nov., a novel species isolated from the rice rhizosphere.</title>
        <authorList>
            <person name="Zhao J."/>
            <person name="Zhang X."/>
        </authorList>
    </citation>
    <scope>NUCLEOTIDE SEQUENCE [LARGE SCALE GENOMIC DNA]</scope>
    <source>
        <strain evidence="1 3">MH17</strain>
    </source>
</reference>
<evidence type="ECO:0000313" key="4">
    <source>
        <dbReference type="Proteomes" id="UP000192652"/>
    </source>
</evidence>
<dbReference type="AlphaFoldDB" id="A0A1Q9ACS7"/>
<proteinExistence type="predicted"/>
<keyword evidence="4" id="KW-1185">Reference proteome</keyword>
<dbReference type="EMBL" id="MKIO01000047">
    <property type="protein sequence ID" value="OLP52713.1"/>
    <property type="molecule type" value="Genomic_DNA"/>
</dbReference>
<accession>A0A1Q9ACS7</accession>
<name>A0A1Q9ACS7_9HYPH</name>
<dbReference type="OrthoDB" id="8371976at2"/>
<organism evidence="1 3">
    <name type="scientific">Xaviernesmea rhizosphaerae</name>
    <dbReference type="NCBI Taxonomy" id="1672749"/>
    <lineage>
        <taxon>Bacteria</taxon>
        <taxon>Pseudomonadati</taxon>
        <taxon>Pseudomonadota</taxon>
        <taxon>Alphaproteobacteria</taxon>
        <taxon>Hyphomicrobiales</taxon>
        <taxon>Rhizobiaceae</taxon>
        <taxon>Rhizobium/Agrobacterium group</taxon>
        <taxon>Xaviernesmea</taxon>
    </lineage>
</organism>
<evidence type="ECO:0000313" key="2">
    <source>
        <dbReference type="EMBL" id="OQP85417.1"/>
    </source>
</evidence>
<dbReference type="Proteomes" id="UP000192652">
    <property type="component" value="Unassembled WGS sequence"/>
</dbReference>
<evidence type="ECO:0000313" key="1">
    <source>
        <dbReference type="EMBL" id="OLP52713.1"/>
    </source>
</evidence>
<dbReference type="Proteomes" id="UP000186143">
    <property type="component" value="Unassembled WGS sequence"/>
</dbReference>
<protein>
    <submittedName>
        <fullName evidence="1">Uncharacterized protein</fullName>
    </submittedName>
</protein>
<reference evidence="2" key="2">
    <citation type="submission" date="2016-12" db="EMBL/GenBank/DDBJ databases">
        <authorList>
            <person name="Zhang X."/>
            <person name="Zhao J."/>
        </authorList>
    </citation>
    <scope>NUCLEOTIDE SEQUENCE</scope>
    <source>
        <strain evidence="2">RD15</strain>
    </source>
</reference>
<reference evidence="2 4" key="3">
    <citation type="journal article" date="2017" name="Antonie Van Leeuwenhoek">
        <title>Rhizobium rhizosphaerae sp. nov., a novel species isolated from rice rhizosphere.</title>
        <authorList>
            <person name="Zhao J.J."/>
            <person name="Zhang J."/>
            <person name="Zhang R.J."/>
            <person name="Zhang C.W."/>
            <person name="Yin H.Q."/>
            <person name="Zhang X.X."/>
        </authorList>
    </citation>
    <scope>NUCLEOTIDE SEQUENCE [LARGE SCALE GENOMIC DNA]</scope>
    <source>
        <strain evidence="2 4">RD15</strain>
    </source>
</reference>
<comment type="caution">
    <text evidence="1">The sequence shown here is derived from an EMBL/GenBank/DDBJ whole genome shotgun (WGS) entry which is preliminary data.</text>
</comment>
<evidence type="ECO:0000313" key="3">
    <source>
        <dbReference type="Proteomes" id="UP000186143"/>
    </source>
</evidence>
<gene>
    <name evidence="1" type="ORF">BJF92_15025</name>
    <name evidence="2" type="ORF">BTR14_16125</name>
</gene>
<sequence>MTFLSSPIVNPNDRDGDVDVDEVRALARMLAYAHQAASDLKLDATMACIEMALGSVLRDMEGDVAGLSAQTTAAGRKMKAH</sequence>